<sequence>MAKTAERLETVEPAKRCDEEMKKFREETVYDIETIHALREAKYNETNQGTNGKH</sequence>
<keyword evidence="1" id="KW-1185">Reference proteome</keyword>
<dbReference type="Proteomes" id="UP000046393">
    <property type="component" value="Unplaced"/>
</dbReference>
<accession>A0A0N5AQV0</accession>
<protein>
    <submittedName>
        <fullName evidence="2">Uncharacterized protein</fullName>
    </submittedName>
</protein>
<organism evidence="1 2">
    <name type="scientific">Syphacia muris</name>
    <dbReference type="NCBI Taxonomy" id="451379"/>
    <lineage>
        <taxon>Eukaryota</taxon>
        <taxon>Metazoa</taxon>
        <taxon>Ecdysozoa</taxon>
        <taxon>Nematoda</taxon>
        <taxon>Chromadorea</taxon>
        <taxon>Rhabditida</taxon>
        <taxon>Spirurina</taxon>
        <taxon>Oxyuridomorpha</taxon>
        <taxon>Oxyuroidea</taxon>
        <taxon>Oxyuridae</taxon>
        <taxon>Syphacia</taxon>
    </lineage>
</organism>
<dbReference type="AlphaFoldDB" id="A0A0N5AQV0"/>
<reference evidence="2" key="1">
    <citation type="submission" date="2017-02" db="UniProtKB">
        <authorList>
            <consortium name="WormBaseParasite"/>
        </authorList>
    </citation>
    <scope>IDENTIFICATION</scope>
</reference>
<evidence type="ECO:0000313" key="2">
    <source>
        <dbReference type="WBParaSite" id="SMUV_0000707501-mRNA-1"/>
    </source>
</evidence>
<proteinExistence type="predicted"/>
<dbReference type="WBParaSite" id="SMUV_0000707501-mRNA-1">
    <property type="protein sequence ID" value="SMUV_0000707501-mRNA-1"/>
    <property type="gene ID" value="SMUV_0000707501"/>
</dbReference>
<name>A0A0N5AQV0_9BILA</name>
<evidence type="ECO:0000313" key="1">
    <source>
        <dbReference type="Proteomes" id="UP000046393"/>
    </source>
</evidence>